<protein>
    <submittedName>
        <fullName evidence="12">Mechanosensitive ion channel family protein</fullName>
    </submittedName>
</protein>
<evidence type="ECO:0000259" key="11">
    <source>
        <dbReference type="Pfam" id="PF21088"/>
    </source>
</evidence>
<comment type="subcellular location">
    <subcellularLocation>
        <location evidence="1">Cell membrane</location>
        <topology evidence="1">Multi-pass membrane protein</topology>
    </subcellularLocation>
</comment>
<dbReference type="Pfam" id="PF00924">
    <property type="entry name" value="MS_channel_2nd"/>
    <property type="match status" value="1"/>
</dbReference>
<feature type="compositionally biased region" description="Acidic residues" evidence="7">
    <location>
        <begin position="382"/>
        <end position="398"/>
    </location>
</feature>
<dbReference type="RefSeq" id="WP_336350165.1">
    <property type="nucleotide sequence ID" value="NZ_JAZAQL010000002.1"/>
</dbReference>
<feature type="transmembrane region" description="Helical" evidence="8">
    <location>
        <begin position="145"/>
        <end position="166"/>
    </location>
</feature>
<dbReference type="GO" id="GO:0005886">
    <property type="term" value="C:plasma membrane"/>
    <property type="evidence" value="ECO:0007669"/>
    <property type="project" value="UniProtKB-SubCell"/>
</dbReference>
<organism evidence="12 13">
    <name type="scientific">Halorubellus litoreus</name>
    <dbReference type="NCBI Taxonomy" id="755308"/>
    <lineage>
        <taxon>Archaea</taxon>
        <taxon>Methanobacteriati</taxon>
        <taxon>Methanobacteriota</taxon>
        <taxon>Stenosarchaea group</taxon>
        <taxon>Halobacteria</taxon>
        <taxon>Halobacteriales</taxon>
        <taxon>Halorubellaceae</taxon>
        <taxon>Halorubellus</taxon>
    </lineage>
</organism>
<evidence type="ECO:0000256" key="6">
    <source>
        <dbReference type="ARBA" id="ARBA00023136"/>
    </source>
</evidence>
<keyword evidence="13" id="KW-1185">Reference proteome</keyword>
<gene>
    <name evidence="12" type="ORF">ACFQGB_10035</name>
</gene>
<dbReference type="EMBL" id="JBHSXN010000002">
    <property type="protein sequence ID" value="MFC6953202.1"/>
    <property type="molecule type" value="Genomic_DNA"/>
</dbReference>
<dbReference type="InterPro" id="IPR049278">
    <property type="entry name" value="MS_channel_C"/>
</dbReference>
<evidence type="ECO:0000256" key="4">
    <source>
        <dbReference type="ARBA" id="ARBA00022692"/>
    </source>
</evidence>
<feature type="domain" description="Mechanosensitive ion channel MscS" evidence="9">
    <location>
        <begin position="195"/>
        <end position="257"/>
    </location>
</feature>
<feature type="domain" description="Mechanosensitive ion channel transmembrane helices 2/3" evidence="11">
    <location>
        <begin position="150"/>
        <end position="188"/>
    </location>
</feature>
<evidence type="ECO:0000256" key="3">
    <source>
        <dbReference type="ARBA" id="ARBA00022475"/>
    </source>
</evidence>
<dbReference type="SUPFAM" id="SSF82861">
    <property type="entry name" value="Mechanosensitive channel protein MscS (YggB), transmembrane region"/>
    <property type="match status" value="1"/>
</dbReference>
<dbReference type="Gene3D" id="3.30.70.100">
    <property type="match status" value="1"/>
</dbReference>
<dbReference type="Pfam" id="PF21082">
    <property type="entry name" value="MS_channel_3rd"/>
    <property type="match status" value="1"/>
</dbReference>
<feature type="transmembrane region" description="Helical" evidence="8">
    <location>
        <begin position="178"/>
        <end position="204"/>
    </location>
</feature>
<name>A0ABD5VGI4_9EURY</name>
<evidence type="ECO:0000256" key="7">
    <source>
        <dbReference type="SAM" id="MobiDB-lite"/>
    </source>
</evidence>
<evidence type="ECO:0000259" key="10">
    <source>
        <dbReference type="Pfam" id="PF21082"/>
    </source>
</evidence>
<evidence type="ECO:0000256" key="1">
    <source>
        <dbReference type="ARBA" id="ARBA00004651"/>
    </source>
</evidence>
<feature type="transmembrane region" description="Helical" evidence="8">
    <location>
        <begin position="106"/>
        <end position="124"/>
    </location>
</feature>
<comment type="similarity">
    <text evidence="2">Belongs to the MscS (TC 1.A.23) family.</text>
</comment>
<keyword evidence="4 8" id="KW-0812">Transmembrane</keyword>
<sequence>MIQSDASTAMEVARSLNELSRVFDTALTRTLVTGLALGVLTGIGWVTTQVQTWLRERLSDVTADVVTVVVVGTTFVTAIGVSMGVWQLADDVVRATRGLEFINGPNLAATVVILLVTHLLSRAGRRLVDGWVSNRQAFDQHEVEITYRVLQIILWVTAISVVLGLWNVNLTGVLVGAGFAGIVVGMAARQTLGAVLAGFVLMFARPFEIGDWVEIGDNEGIVTDISIVNTRVQTFDGEYVMIPNDIVSGQEVVNRSRKGRLRIEVEVGVDYDADVPTATELAGEAMDDLDAILSVPTPQVVVKEFGDSAIVLGCRFWIDKPSARRKWRARTAVVESVKAAFDEAGVKIPFPQRELSGRAETGGFRHAETSESVPVENGGVDADPEPDAVVEPADEDVPTPDGSGASERESGFGIGGDDLGMTFTKGRVSLGDDGDDADDRDAPDGGSDERDGADDAEGSS</sequence>
<dbReference type="SUPFAM" id="SSF50182">
    <property type="entry name" value="Sm-like ribonucleoproteins"/>
    <property type="match status" value="1"/>
</dbReference>
<dbReference type="InterPro" id="IPR006685">
    <property type="entry name" value="MscS_channel_2nd"/>
</dbReference>
<evidence type="ECO:0000259" key="9">
    <source>
        <dbReference type="Pfam" id="PF00924"/>
    </source>
</evidence>
<proteinExistence type="inferred from homology"/>
<dbReference type="InterPro" id="IPR049142">
    <property type="entry name" value="MS_channel_1st"/>
</dbReference>
<keyword evidence="6 8" id="KW-0472">Membrane</keyword>
<dbReference type="InterPro" id="IPR006686">
    <property type="entry name" value="MscS_channel_CS"/>
</dbReference>
<feature type="compositionally biased region" description="Basic and acidic residues" evidence="7">
    <location>
        <begin position="440"/>
        <end position="450"/>
    </location>
</feature>
<comment type="caution">
    <text evidence="12">The sequence shown here is derived from an EMBL/GenBank/DDBJ whole genome shotgun (WGS) entry which is preliminary data.</text>
</comment>
<dbReference type="PANTHER" id="PTHR30221">
    <property type="entry name" value="SMALL-CONDUCTANCE MECHANOSENSITIVE CHANNEL"/>
    <property type="match status" value="1"/>
</dbReference>
<feature type="region of interest" description="Disordered" evidence="7">
    <location>
        <begin position="352"/>
        <end position="460"/>
    </location>
</feature>
<feature type="domain" description="Mechanosensitive ion channel MscS C-terminal" evidence="10">
    <location>
        <begin position="263"/>
        <end position="348"/>
    </location>
</feature>
<feature type="transmembrane region" description="Helical" evidence="8">
    <location>
        <begin position="66"/>
        <end position="86"/>
    </location>
</feature>
<dbReference type="InterPro" id="IPR023408">
    <property type="entry name" value="MscS_beta-dom_sf"/>
</dbReference>
<dbReference type="InterPro" id="IPR010920">
    <property type="entry name" value="LSM_dom_sf"/>
</dbReference>
<evidence type="ECO:0000256" key="8">
    <source>
        <dbReference type="SAM" id="Phobius"/>
    </source>
</evidence>
<evidence type="ECO:0000313" key="13">
    <source>
        <dbReference type="Proteomes" id="UP001596395"/>
    </source>
</evidence>
<accession>A0ABD5VGI4</accession>
<dbReference type="Gene3D" id="2.30.30.60">
    <property type="match status" value="1"/>
</dbReference>
<reference evidence="12 13" key="1">
    <citation type="journal article" date="2019" name="Int. J. Syst. Evol. Microbiol.">
        <title>The Global Catalogue of Microorganisms (GCM) 10K type strain sequencing project: providing services to taxonomists for standard genome sequencing and annotation.</title>
        <authorList>
            <consortium name="The Broad Institute Genomics Platform"/>
            <consortium name="The Broad Institute Genome Sequencing Center for Infectious Disease"/>
            <person name="Wu L."/>
            <person name="Ma J."/>
        </authorList>
    </citation>
    <scope>NUCLEOTIDE SEQUENCE [LARGE SCALE GENOMIC DNA]</scope>
    <source>
        <strain evidence="12 13">GX26</strain>
    </source>
</reference>
<dbReference type="Proteomes" id="UP001596395">
    <property type="component" value="Unassembled WGS sequence"/>
</dbReference>
<keyword evidence="5 8" id="KW-1133">Transmembrane helix</keyword>
<dbReference type="InterPro" id="IPR011014">
    <property type="entry name" value="MscS_channel_TM-2"/>
</dbReference>
<dbReference type="PANTHER" id="PTHR30221:SF20">
    <property type="entry name" value="SMALL-CONDUCTANCE MECHANOSENSITIVE CHANNEL"/>
    <property type="match status" value="1"/>
</dbReference>
<dbReference type="AlphaFoldDB" id="A0ABD5VGI4"/>
<dbReference type="InterPro" id="IPR045275">
    <property type="entry name" value="MscS_archaea/bacteria_type"/>
</dbReference>
<dbReference type="Gene3D" id="1.10.287.1260">
    <property type="match status" value="1"/>
</dbReference>
<keyword evidence="3" id="KW-1003">Cell membrane</keyword>
<evidence type="ECO:0000256" key="2">
    <source>
        <dbReference type="ARBA" id="ARBA00008017"/>
    </source>
</evidence>
<evidence type="ECO:0000313" key="12">
    <source>
        <dbReference type="EMBL" id="MFC6953202.1"/>
    </source>
</evidence>
<feature type="transmembrane region" description="Helical" evidence="8">
    <location>
        <begin position="26"/>
        <end position="46"/>
    </location>
</feature>
<dbReference type="InterPro" id="IPR011066">
    <property type="entry name" value="MscS_channel_C_sf"/>
</dbReference>
<evidence type="ECO:0000256" key="5">
    <source>
        <dbReference type="ARBA" id="ARBA00022989"/>
    </source>
</evidence>
<dbReference type="SUPFAM" id="SSF82689">
    <property type="entry name" value="Mechanosensitive channel protein MscS (YggB), C-terminal domain"/>
    <property type="match status" value="1"/>
</dbReference>
<dbReference type="PROSITE" id="PS01246">
    <property type="entry name" value="UPF0003"/>
    <property type="match status" value="1"/>
</dbReference>
<dbReference type="Pfam" id="PF21088">
    <property type="entry name" value="MS_channel_1st"/>
    <property type="match status" value="1"/>
</dbReference>
<feature type="compositionally biased region" description="Acidic residues" evidence="7">
    <location>
        <begin position="451"/>
        <end position="460"/>
    </location>
</feature>